<comment type="similarity">
    <text evidence="1">Belongs to the LysR transcriptional regulatory family.</text>
</comment>
<evidence type="ECO:0000256" key="2">
    <source>
        <dbReference type="ARBA" id="ARBA00023015"/>
    </source>
</evidence>
<accession>A0ABT1X2R0</accession>
<keyword evidence="7" id="KW-1185">Reference proteome</keyword>
<comment type="caution">
    <text evidence="6">The sequence shown here is derived from an EMBL/GenBank/DDBJ whole genome shotgun (WGS) entry which is preliminary data.</text>
</comment>
<reference evidence="6 7" key="1">
    <citation type="submission" date="2022-06" db="EMBL/GenBank/DDBJ databases">
        <title>Roseomonas CN29.</title>
        <authorList>
            <person name="Cheng Y."/>
            <person name="He X."/>
        </authorList>
    </citation>
    <scope>NUCLEOTIDE SEQUENCE [LARGE SCALE GENOMIC DNA]</scope>
    <source>
        <strain evidence="6 7">CN29</strain>
    </source>
</reference>
<dbReference type="EMBL" id="JANJOU010000007">
    <property type="protein sequence ID" value="MCR0982362.1"/>
    <property type="molecule type" value="Genomic_DNA"/>
</dbReference>
<dbReference type="Pfam" id="PF00126">
    <property type="entry name" value="HTH_1"/>
    <property type="match status" value="1"/>
</dbReference>
<keyword evidence="4" id="KW-0804">Transcription</keyword>
<dbReference type="InterPro" id="IPR000847">
    <property type="entry name" value="LysR_HTH_N"/>
</dbReference>
<keyword evidence="2" id="KW-0805">Transcription regulation</keyword>
<dbReference type="PRINTS" id="PR00039">
    <property type="entry name" value="HTHLYSR"/>
</dbReference>
<dbReference type="SUPFAM" id="SSF46785">
    <property type="entry name" value="Winged helix' DNA-binding domain"/>
    <property type="match status" value="1"/>
</dbReference>
<evidence type="ECO:0000313" key="6">
    <source>
        <dbReference type="EMBL" id="MCR0982362.1"/>
    </source>
</evidence>
<dbReference type="PANTHER" id="PTHR30346">
    <property type="entry name" value="TRANSCRIPTIONAL DUAL REGULATOR HCAR-RELATED"/>
    <property type="match status" value="1"/>
</dbReference>
<evidence type="ECO:0000259" key="5">
    <source>
        <dbReference type="PROSITE" id="PS50931"/>
    </source>
</evidence>
<evidence type="ECO:0000313" key="7">
    <source>
        <dbReference type="Proteomes" id="UP001524642"/>
    </source>
</evidence>
<dbReference type="Gene3D" id="3.40.190.10">
    <property type="entry name" value="Periplasmic binding protein-like II"/>
    <property type="match status" value="2"/>
</dbReference>
<evidence type="ECO:0000256" key="4">
    <source>
        <dbReference type="ARBA" id="ARBA00023163"/>
    </source>
</evidence>
<sequence length="292" mass="31561">MDLGHLRSFVCVAEELHFGRAARRLGMTQPPLSRQIQLLEARLGTVLLDRSRHGVALTAAGQAFLAEARAVLAASERAIQAAQRAREHRTGGVLKLGFFSASTYAFLPRLIARARAELPGTEIVLLEMSGAAQLEALRVGRLDIGLARPSQDMLTLSSRCVSKEELVLALPLDHPLGARRRLVLRDLQDQDFIGYSEEGPYMRALVAQALSVAGVTPRIVQSVAQAQTILSLVSVGMGVALVPSDARRMAFPNVTTRPITVPPGLTVELYGVWRADNGNPALQALQGLLQRL</sequence>
<dbReference type="SUPFAM" id="SSF53850">
    <property type="entry name" value="Periplasmic binding protein-like II"/>
    <property type="match status" value="1"/>
</dbReference>
<organism evidence="6 7">
    <name type="scientific">Roseomonas populi</name>
    <dbReference type="NCBI Taxonomy" id="3121582"/>
    <lineage>
        <taxon>Bacteria</taxon>
        <taxon>Pseudomonadati</taxon>
        <taxon>Pseudomonadota</taxon>
        <taxon>Alphaproteobacteria</taxon>
        <taxon>Acetobacterales</taxon>
        <taxon>Roseomonadaceae</taxon>
        <taxon>Roseomonas</taxon>
    </lineage>
</organism>
<dbReference type="Gene3D" id="1.10.10.10">
    <property type="entry name" value="Winged helix-like DNA-binding domain superfamily/Winged helix DNA-binding domain"/>
    <property type="match status" value="1"/>
</dbReference>
<keyword evidence="3" id="KW-0238">DNA-binding</keyword>
<proteinExistence type="inferred from homology"/>
<dbReference type="InterPro" id="IPR005119">
    <property type="entry name" value="LysR_subst-bd"/>
</dbReference>
<name>A0ABT1X2R0_9PROT</name>
<evidence type="ECO:0000256" key="1">
    <source>
        <dbReference type="ARBA" id="ARBA00009437"/>
    </source>
</evidence>
<feature type="domain" description="HTH lysR-type" evidence="5">
    <location>
        <begin position="1"/>
        <end position="58"/>
    </location>
</feature>
<dbReference type="PROSITE" id="PS50931">
    <property type="entry name" value="HTH_LYSR"/>
    <property type="match status" value="1"/>
</dbReference>
<dbReference type="RefSeq" id="WP_257716033.1">
    <property type="nucleotide sequence ID" value="NZ_JANJOU010000007.1"/>
</dbReference>
<dbReference type="InterPro" id="IPR036390">
    <property type="entry name" value="WH_DNA-bd_sf"/>
</dbReference>
<dbReference type="InterPro" id="IPR036388">
    <property type="entry name" value="WH-like_DNA-bd_sf"/>
</dbReference>
<protein>
    <submittedName>
        <fullName evidence="6">LysR family transcriptional regulator</fullName>
    </submittedName>
</protein>
<dbReference type="Proteomes" id="UP001524642">
    <property type="component" value="Unassembled WGS sequence"/>
</dbReference>
<dbReference type="Pfam" id="PF03466">
    <property type="entry name" value="LysR_substrate"/>
    <property type="match status" value="1"/>
</dbReference>
<gene>
    <name evidence="6" type="ORF">NRP21_09910</name>
</gene>
<dbReference type="PANTHER" id="PTHR30346:SF0">
    <property type="entry name" value="HCA OPERON TRANSCRIPTIONAL ACTIVATOR HCAR"/>
    <property type="match status" value="1"/>
</dbReference>
<evidence type="ECO:0000256" key="3">
    <source>
        <dbReference type="ARBA" id="ARBA00023125"/>
    </source>
</evidence>